<dbReference type="GO" id="GO:0016020">
    <property type="term" value="C:membrane"/>
    <property type="evidence" value="ECO:0007669"/>
    <property type="project" value="UniProtKB-SubCell"/>
</dbReference>
<organism evidence="8 9">
    <name type="scientific">Ruminiclostridium cellulolyticum (strain ATCC 35319 / DSM 5812 / JCM 6584 / H10)</name>
    <name type="common">Clostridium cellulolyticum</name>
    <dbReference type="NCBI Taxonomy" id="394503"/>
    <lineage>
        <taxon>Bacteria</taxon>
        <taxon>Bacillati</taxon>
        <taxon>Bacillota</taxon>
        <taxon>Clostridia</taxon>
        <taxon>Eubacteriales</taxon>
        <taxon>Oscillospiraceae</taxon>
        <taxon>Ruminiclostridium</taxon>
    </lineage>
</organism>
<keyword evidence="2 5" id="KW-0812">Transmembrane</keyword>
<feature type="transmembrane region" description="Helical" evidence="5">
    <location>
        <begin position="63"/>
        <end position="82"/>
    </location>
</feature>
<proteinExistence type="predicted"/>
<evidence type="ECO:0000259" key="6">
    <source>
        <dbReference type="Pfam" id="PF05154"/>
    </source>
</evidence>
<evidence type="ECO:0000259" key="7">
    <source>
        <dbReference type="Pfam" id="PF12773"/>
    </source>
</evidence>
<reference evidence="8 9" key="1">
    <citation type="submission" date="2009-01" db="EMBL/GenBank/DDBJ databases">
        <title>Complete sequence of Clostridium cellulolyticum H10.</title>
        <authorList>
            <consortium name="US DOE Joint Genome Institute"/>
            <person name="Lucas S."/>
            <person name="Copeland A."/>
            <person name="Lapidus A."/>
            <person name="Glavina del Rio T."/>
            <person name="Dalin E."/>
            <person name="Tice H."/>
            <person name="Bruce D."/>
            <person name="Goodwin L."/>
            <person name="Pitluck S."/>
            <person name="Chertkov O."/>
            <person name="Saunders E."/>
            <person name="Brettin T."/>
            <person name="Detter J.C."/>
            <person name="Han C."/>
            <person name="Larimer F."/>
            <person name="Land M."/>
            <person name="Hauser L."/>
            <person name="Kyrpides N."/>
            <person name="Ivanova N."/>
            <person name="Zhou J."/>
            <person name="Richardson P."/>
        </authorList>
    </citation>
    <scope>NUCLEOTIDE SEQUENCE [LARGE SCALE GENOMIC DNA]</scope>
    <source>
        <strain evidence="9">ATCC 35319 / DSM 5812 / JCM 6584 / H10</strain>
    </source>
</reference>
<feature type="domain" description="TM2" evidence="6">
    <location>
        <begin position="58"/>
        <end position="115"/>
    </location>
</feature>
<name>B8I748_RUMCH</name>
<comment type="subcellular location">
    <subcellularLocation>
        <location evidence="1">Membrane</location>
        <topology evidence="1">Multi-pass membrane protein</topology>
    </subcellularLocation>
</comment>
<gene>
    <name evidence="8" type="ordered locus">Ccel_0591</name>
</gene>
<dbReference type="Proteomes" id="UP000001349">
    <property type="component" value="Chromosome"/>
</dbReference>
<evidence type="ECO:0000256" key="3">
    <source>
        <dbReference type="ARBA" id="ARBA00022989"/>
    </source>
</evidence>
<keyword evidence="3 5" id="KW-1133">Transmembrane helix</keyword>
<evidence type="ECO:0000256" key="4">
    <source>
        <dbReference type="ARBA" id="ARBA00023136"/>
    </source>
</evidence>
<accession>B8I748</accession>
<dbReference type="OrthoDB" id="9816361at2"/>
<evidence type="ECO:0000313" key="9">
    <source>
        <dbReference type="Proteomes" id="UP000001349"/>
    </source>
</evidence>
<dbReference type="RefSeq" id="WP_015924141.1">
    <property type="nucleotide sequence ID" value="NC_011898.1"/>
</dbReference>
<dbReference type="EMBL" id="CP001348">
    <property type="protein sequence ID" value="ACL74972.1"/>
    <property type="molecule type" value="Genomic_DNA"/>
</dbReference>
<protein>
    <submittedName>
        <fullName evidence="8">TM2 domain containing protein</fullName>
    </submittedName>
</protein>
<dbReference type="HOGENOM" id="CLU_081297_5_0_9"/>
<dbReference type="AlphaFoldDB" id="B8I748"/>
<dbReference type="eggNOG" id="COG2314">
    <property type="taxonomic scope" value="Bacteria"/>
</dbReference>
<dbReference type="Pfam" id="PF12773">
    <property type="entry name" value="DZR"/>
    <property type="match status" value="1"/>
</dbReference>
<dbReference type="InterPro" id="IPR025874">
    <property type="entry name" value="DZR"/>
</dbReference>
<keyword evidence="4 5" id="KW-0472">Membrane</keyword>
<dbReference type="STRING" id="394503.Ccel_0591"/>
<evidence type="ECO:0000256" key="5">
    <source>
        <dbReference type="SAM" id="Phobius"/>
    </source>
</evidence>
<evidence type="ECO:0000256" key="1">
    <source>
        <dbReference type="ARBA" id="ARBA00004141"/>
    </source>
</evidence>
<evidence type="ECO:0000313" key="8">
    <source>
        <dbReference type="EMBL" id="ACL74972.1"/>
    </source>
</evidence>
<dbReference type="InterPro" id="IPR007829">
    <property type="entry name" value="TM2"/>
</dbReference>
<sequence length="133" mass="14350">MYCRNCGNVMNDQAVICVTCGVPIGKGNNFCPLCGETTDSMSHICMKCGFSLNNNYGQQKSKLAAGLFGIFLGMFGVHRFYLGFIGIGLAQLLLTVLSCFVFSPIIWIWGLIEGILILAGSINRDAKGVALKD</sequence>
<dbReference type="Pfam" id="PF05154">
    <property type="entry name" value="TM2"/>
    <property type="match status" value="1"/>
</dbReference>
<evidence type="ECO:0000256" key="2">
    <source>
        <dbReference type="ARBA" id="ARBA00022692"/>
    </source>
</evidence>
<feature type="transmembrane region" description="Helical" evidence="5">
    <location>
        <begin position="88"/>
        <end position="112"/>
    </location>
</feature>
<feature type="domain" description="DZANK-type" evidence="7">
    <location>
        <begin position="3"/>
        <end position="49"/>
    </location>
</feature>
<keyword evidence="9" id="KW-1185">Reference proteome</keyword>
<dbReference type="KEGG" id="cce:Ccel_0591"/>